<keyword evidence="2" id="KW-1185">Reference proteome</keyword>
<name>A0A2G8QWL8_9RHOB</name>
<organism evidence="1 2">
    <name type="scientific">Puniceibacterium antarcticum</name>
    <dbReference type="NCBI Taxonomy" id="1206336"/>
    <lineage>
        <taxon>Bacteria</taxon>
        <taxon>Pseudomonadati</taxon>
        <taxon>Pseudomonadota</taxon>
        <taxon>Alphaproteobacteria</taxon>
        <taxon>Rhodobacterales</taxon>
        <taxon>Paracoccaceae</taxon>
        <taxon>Puniceibacterium</taxon>
    </lineage>
</organism>
<evidence type="ECO:0000313" key="1">
    <source>
        <dbReference type="EMBL" id="PIL13693.1"/>
    </source>
</evidence>
<comment type="caution">
    <text evidence="1">The sequence shown here is derived from an EMBL/GenBank/DDBJ whole genome shotgun (WGS) entry which is preliminary data.</text>
</comment>
<evidence type="ECO:0000313" key="2">
    <source>
        <dbReference type="Proteomes" id="UP000231259"/>
    </source>
</evidence>
<proteinExistence type="predicted"/>
<sequence length="29" mass="3200">MDMIGILTGFDILSGHIVLDIDAQLRRVS</sequence>
<protein>
    <submittedName>
        <fullName evidence="1">Uncharacterized protein</fullName>
    </submittedName>
</protein>
<dbReference type="Proteomes" id="UP000231259">
    <property type="component" value="Unassembled WGS sequence"/>
</dbReference>
<accession>A0A2G8QWL8</accession>
<gene>
    <name evidence="1" type="ORF">P775_27405</name>
</gene>
<dbReference type="EMBL" id="AWWI01000182">
    <property type="protein sequence ID" value="PIL13693.1"/>
    <property type="molecule type" value="Genomic_DNA"/>
</dbReference>
<dbReference type="AlphaFoldDB" id="A0A2G8QWL8"/>
<reference evidence="1 2" key="1">
    <citation type="submission" date="2013-09" db="EMBL/GenBank/DDBJ databases">
        <title>Genome sequencing of Phaeobacter antarcticus sp. nov. SM1211.</title>
        <authorList>
            <person name="Zhang X.-Y."/>
            <person name="Liu C."/>
            <person name="Chen X.-L."/>
            <person name="Xie B.-B."/>
            <person name="Qin Q.-L."/>
            <person name="Rong J.-C."/>
            <person name="Zhang Y.-Z."/>
        </authorList>
    </citation>
    <scope>NUCLEOTIDE SEQUENCE [LARGE SCALE GENOMIC DNA]</scope>
    <source>
        <strain evidence="1 2">SM1211</strain>
    </source>
</reference>